<accession>A0ABP9GE11</accession>
<dbReference type="Proteomes" id="UP001499993">
    <property type="component" value="Unassembled WGS sequence"/>
</dbReference>
<proteinExistence type="predicted"/>
<feature type="signal peptide" evidence="2">
    <location>
        <begin position="1"/>
        <end position="23"/>
    </location>
</feature>
<organism evidence="3 4">
    <name type="scientific">Streptomonospora halophila</name>
    <dbReference type="NCBI Taxonomy" id="427369"/>
    <lineage>
        <taxon>Bacteria</taxon>
        <taxon>Bacillati</taxon>
        <taxon>Actinomycetota</taxon>
        <taxon>Actinomycetes</taxon>
        <taxon>Streptosporangiales</taxon>
        <taxon>Nocardiopsidaceae</taxon>
        <taxon>Streptomonospora</taxon>
    </lineage>
</organism>
<protein>
    <submittedName>
        <fullName evidence="3">Membrane protein</fullName>
    </submittedName>
</protein>
<feature type="transmembrane region" description="Helical" evidence="1">
    <location>
        <begin position="127"/>
        <end position="147"/>
    </location>
</feature>
<reference evidence="4" key="1">
    <citation type="journal article" date="2019" name="Int. J. Syst. Evol. Microbiol.">
        <title>The Global Catalogue of Microorganisms (GCM) 10K type strain sequencing project: providing services to taxonomists for standard genome sequencing and annotation.</title>
        <authorList>
            <consortium name="The Broad Institute Genomics Platform"/>
            <consortium name="The Broad Institute Genome Sequencing Center for Infectious Disease"/>
            <person name="Wu L."/>
            <person name="Ma J."/>
        </authorList>
    </citation>
    <scope>NUCLEOTIDE SEQUENCE [LARGE SCALE GENOMIC DNA]</scope>
    <source>
        <strain evidence="4">JCM 18123</strain>
    </source>
</reference>
<evidence type="ECO:0000256" key="1">
    <source>
        <dbReference type="SAM" id="Phobius"/>
    </source>
</evidence>
<name>A0ABP9GE11_9ACTN</name>
<gene>
    <name evidence="3" type="ORF">GCM10023224_20960</name>
</gene>
<evidence type="ECO:0000313" key="4">
    <source>
        <dbReference type="Proteomes" id="UP001499993"/>
    </source>
</evidence>
<keyword evidence="1" id="KW-0472">Membrane</keyword>
<feature type="transmembrane region" description="Helical" evidence="1">
    <location>
        <begin position="82"/>
        <end position="102"/>
    </location>
</feature>
<comment type="caution">
    <text evidence="3">The sequence shown here is derived from an EMBL/GenBank/DDBJ whole genome shotgun (WGS) entry which is preliminary data.</text>
</comment>
<dbReference type="RefSeq" id="WP_345556430.1">
    <property type="nucleotide sequence ID" value="NZ_BAABIK010000009.1"/>
</dbReference>
<dbReference type="Pfam" id="PF10027">
    <property type="entry name" value="DUF2269"/>
    <property type="match status" value="1"/>
</dbReference>
<keyword evidence="1" id="KW-0812">Transmembrane</keyword>
<feature type="transmembrane region" description="Helical" evidence="1">
    <location>
        <begin position="49"/>
        <end position="70"/>
    </location>
</feature>
<feature type="chain" id="PRO_5046139897" evidence="2">
    <location>
        <begin position="24"/>
        <end position="155"/>
    </location>
</feature>
<evidence type="ECO:0000256" key="2">
    <source>
        <dbReference type="SAM" id="SignalP"/>
    </source>
</evidence>
<keyword evidence="4" id="KW-1185">Reference proteome</keyword>
<keyword evidence="2" id="KW-0732">Signal</keyword>
<evidence type="ECO:0000313" key="3">
    <source>
        <dbReference type="EMBL" id="GAA4939311.1"/>
    </source>
</evidence>
<dbReference type="EMBL" id="BAABIK010000009">
    <property type="protein sequence ID" value="GAA4939311.1"/>
    <property type="molecule type" value="Genomic_DNA"/>
</dbReference>
<dbReference type="InterPro" id="IPR018729">
    <property type="entry name" value="DUF2269_transmembrane"/>
</dbReference>
<sequence>MTKLFLSLHVVAAVLAVGPVAVAASMFPAALRRAYSAPGDGAAVTGLRILHRICRVYAAVGIAVPVFGFATASSLGVLTSPWLVASIVLTAAAAAVLALRILPDQGAALAAAQAPDPAAAARTPARLAMLTGVFNLLWVVVTVLMIVRPGSTTSA</sequence>
<keyword evidence="1" id="KW-1133">Transmembrane helix</keyword>